<evidence type="ECO:0000313" key="1">
    <source>
        <dbReference type="Proteomes" id="UP000036681"/>
    </source>
</evidence>
<protein>
    <submittedName>
        <fullName evidence="2">Uncharacterized protein</fullName>
    </submittedName>
</protein>
<name>A0A0M3IFU8_ASCLU</name>
<accession>A0A0M3IFU8</accession>
<proteinExistence type="predicted"/>
<evidence type="ECO:0000313" key="2">
    <source>
        <dbReference type="WBParaSite" id="ALUE_0001711701-mRNA-1"/>
    </source>
</evidence>
<sequence>MSEREINGYVDIRVIDLRVLTLDERNELFRKFKYYFASVRPNAAPNRITTINGSFFALTTELQLISTIPHNGQLNLEFYLVVNFVDDRLVLRELEHRFQMSAEGQLNLEFYLVVNFVDDRLVLRELEHRFQMSAEFQPWLPDLATHPTIPWKVVTYLDPRNGVVTAFYKFRSSLSCKSDTWRHPFEIFYCDLIVSNNG</sequence>
<organism evidence="1 2">
    <name type="scientific">Ascaris lumbricoides</name>
    <name type="common">Giant roundworm</name>
    <dbReference type="NCBI Taxonomy" id="6252"/>
    <lineage>
        <taxon>Eukaryota</taxon>
        <taxon>Metazoa</taxon>
        <taxon>Ecdysozoa</taxon>
        <taxon>Nematoda</taxon>
        <taxon>Chromadorea</taxon>
        <taxon>Rhabditida</taxon>
        <taxon>Spirurina</taxon>
        <taxon>Ascaridomorpha</taxon>
        <taxon>Ascaridoidea</taxon>
        <taxon>Ascarididae</taxon>
        <taxon>Ascaris</taxon>
    </lineage>
</organism>
<dbReference type="WBParaSite" id="ALUE_0001711701-mRNA-1">
    <property type="protein sequence ID" value="ALUE_0001711701-mRNA-1"/>
    <property type="gene ID" value="ALUE_0001711701"/>
</dbReference>
<dbReference type="AlphaFoldDB" id="A0A0M3IFU8"/>
<reference evidence="2" key="1">
    <citation type="submission" date="2017-02" db="UniProtKB">
        <authorList>
            <consortium name="WormBaseParasite"/>
        </authorList>
    </citation>
    <scope>IDENTIFICATION</scope>
</reference>
<dbReference type="Proteomes" id="UP000036681">
    <property type="component" value="Unplaced"/>
</dbReference>
<keyword evidence="1" id="KW-1185">Reference proteome</keyword>